<evidence type="ECO:0000313" key="4">
    <source>
        <dbReference type="Proteomes" id="UP000001876"/>
    </source>
</evidence>
<dbReference type="Proteomes" id="UP000001876">
    <property type="component" value="Unassembled WGS sequence"/>
</dbReference>
<dbReference type="PANTHER" id="PTHR46201:SF9">
    <property type="entry name" value="PHD FINGER PROTEIN MALE MEIOCYTE DEATH 1"/>
    <property type="match status" value="1"/>
</dbReference>
<organism evidence="4">
    <name type="scientific">Micromonas pusilla (strain CCMP1545)</name>
    <name type="common">Picoplanktonic green alga</name>
    <dbReference type="NCBI Taxonomy" id="564608"/>
    <lineage>
        <taxon>Eukaryota</taxon>
        <taxon>Viridiplantae</taxon>
        <taxon>Chlorophyta</taxon>
        <taxon>Mamiellophyceae</taxon>
        <taxon>Mamiellales</taxon>
        <taxon>Mamiellaceae</taxon>
        <taxon>Micromonas</taxon>
    </lineage>
</organism>
<accession>C1MLU9</accession>
<dbReference type="Pfam" id="PF25874">
    <property type="entry name" value="WHD_plant_repro"/>
    <property type="match status" value="1"/>
</dbReference>
<feature type="region of interest" description="Disordered" evidence="1">
    <location>
        <begin position="540"/>
        <end position="560"/>
    </location>
</feature>
<dbReference type="OrthoDB" id="436852at2759"/>
<dbReference type="eggNOG" id="KOG1844">
    <property type="taxonomic scope" value="Eukaryota"/>
</dbReference>
<dbReference type="InterPro" id="IPR059080">
    <property type="entry name" value="WHD_PTC1"/>
</dbReference>
<dbReference type="STRING" id="564608.C1MLU9"/>
<dbReference type="PANTHER" id="PTHR46201">
    <property type="entry name" value="PHD FINGER PROTEIN MALE MEIOCYTE DEATH 1-RELATED"/>
    <property type="match status" value="1"/>
</dbReference>
<sequence>MDEPEPIPWLSKDKLAYYGPFRDNVRAFVKNETEPDDYYVEGGVLGHTVTLAKGTKYETNLRVYEETMLESTRVHCDCCRCIGWHHHPVTRKQYHFIIHTDFRTDLKPELKGKRICQICTAAMPIKEKKCISCGEKDCDTSILDYQTHLMHGTLHANGCGHLKRINGREAGSRVLSGQQLIQIWEKICHLLRAREVSVEDVSQKYGVEFRLLNPVACGKTWYGTFGYQFGKGSFGNTGATHRKAAERLRGFTLENVRADFKAMGGTNPGAVSAWVGAGGANAYAIGAAGSLVTGNVLEVISRYEKIMGKYAPKTLGDLVSLLLRLQRIVRKKEKARRDKEMAAQRKANKSVGGIRIKEEGLAREAAAKRKAASSIFEPLKFETKLSKASKMSKTNGGTGTPGKVMSSAKPRALPPRPLRPRGADGLVPASDVKDEPEEAKPAKKEPPPPKKKKEKEKEPKKKKEKKELVPGAPVVSRWSDARIEIASNACVEVLREAGGKWLPRQEVRGLARAKGVGDTGLLDHVLKSISERKVVLRKRPPANAKAATKPVPKGARGLFSSPSRAFSSRPDLSFGRGFIAPGVIRAMGLMSISQIQSEAASFSRSRATCGALLTTHGVEKKYIILTRAAGAPSAFLPPVEANARTTHFNTVFES</sequence>
<feature type="compositionally biased region" description="Basic and acidic residues" evidence="1">
    <location>
        <begin position="455"/>
        <end position="468"/>
    </location>
</feature>
<protein>
    <submittedName>
        <fullName evidence="3">Predicted protein</fullName>
    </submittedName>
</protein>
<gene>
    <name evidence="3" type="ORF">MICPUCDRAFT_38742</name>
</gene>
<proteinExistence type="predicted"/>
<dbReference type="RefSeq" id="XP_003056828.1">
    <property type="nucleotide sequence ID" value="XM_003056782.1"/>
</dbReference>
<dbReference type="GeneID" id="9682721"/>
<reference evidence="3 4" key="1">
    <citation type="journal article" date="2009" name="Science">
        <title>Green evolution and dynamic adaptations revealed by genomes of the marine picoeukaryotes Micromonas.</title>
        <authorList>
            <person name="Worden A.Z."/>
            <person name="Lee J.H."/>
            <person name="Mock T."/>
            <person name="Rouze P."/>
            <person name="Simmons M.P."/>
            <person name="Aerts A.L."/>
            <person name="Allen A.E."/>
            <person name="Cuvelier M.L."/>
            <person name="Derelle E."/>
            <person name="Everett M.V."/>
            <person name="Foulon E."/>
            <person name="Grimwood J."/>
            <person name="Gundlach H."/>
            <person name="Henrissat B."/>
            <person name="Napoli C."/>
            <person name="McDonald S.M."/>
            <person name="Parker M.S."/>
            <person name="Rombauts S."/>
            <person name="Salamov A."/>
            <person name="Von Dassow P."/>
            <person name="Badger J.H."/>
            <person name="Coutinho P.M."/>
            <person name="Demir E."/>
            <person name="Dubchak I."/>
            <person name="Gentemann C."/>
            <person name="Eikrem W."/>
            <person name="Gready J.E."/>
            <person name="John U."/>
            <person name="Lanier W."/>
            <person name="Lindquist E.A."/>
            <person name="Lucas S."/>
            <person name="Mayer K.F."/>
            <person name="Moreau H."/>
            <person name="Not F."/>
            <person name="Otillar R."/>
            <person name="Panaud O."/>
            <person name="Pangilinan J."/>
            <person name="Paulsen I."/>
            <person name="Piegu B."/>
            <person name="Poliakov A."/>
            <person name="Robbens S."/>
            <person name="Schmutz J."/>
            <person name="Toulza E."/>
            <person name="Wyss T."/>
            <person name="Zelensky A."/>
            <person name="Zhou K."/>
            <person name="Armbrust E.V."/>
            <person name="Bhattacharya D."/>
            <person name="Goodenough U.W."/>
            <person name="Van de Peer Y."/>
            <person name="Grigoriev I.V."/>
        </authorList>
    </citation>
    <scope>NUCLEOTIDE SEQUENCE [LARGE SCALE GENOMIC DNA]</scope>
    <source>
        <strain evidence="3 4">CCMP1545</strain>
    </source>
</reference>
<evidence type="ECO:0000256" key="1">
    <source>
        <dbReference type="SAM" id="MobiDB-lite"/>
    </source>
</evidence>
<feature type="domain" description="PTC1-like winged helix-turn-helix" evidence="2">
    <location>
        <begin position="477"/>
        <end position="534"/>
    </location>
</feature>
<name>C1MLU9_MICPC</name>
<evidence type="ECO:0000259" key="2">
    <source>
        <dbReference type="Pfam" id="PF25874"/>
    </source>
</evidence>
<feature type="region of interest" description="Disordered" evidence="1">
    <location>
        <begin position="386"/>
        <end position="471"/>
    </location>
</feature>
<dbReference type="EMBL" id="GG663737">
    <property type="protein sequence ID" value="EEH58473.1"/>
    <property type="molecule type" value="Genomic_DNA"/>
</dbReference>
<dbReference type="KEGG" id="mpp:MICPUCDRAFT_38742"/>
<evidence type="ECO:0000313" key="3">
    <source>
        <dbReference type="EMBL" id="EEH58473.1"/>
    </source>
</evidence>
<dbReference type="AlphaFoldDB" id="C1MLU9"/>
<feature type="compositionally biased region" description="Basic and acidic residues" evidence="1">
    <location>
        <begin position="438"/>
        <end position="448"/>
    </location>
</feature>
<keyword evidence="4" id="KW-1185">Reference proteome</keyword>